<gene>
    <name evidence="1" type="ORF">EXE57_11290</name>
</gene>
<dbReference type="Gene3D" id="3.40.50.300">
    <property type="entry name" value="P-loop containing nucleotide triphosphate hydrolases"/>
    <property type="match status" value="1"/>
</dbReference>
<evidence type="ECO:0008006" key="3">
    <source>
        <dbReference type="Google" id="ProtNLM"/>
    </source>
</evidence>
<dbReference type="OrthoDB" id="5144031at2"/>
<reference evidence="1 2" key="1">
    <citation type="submission" date="2019-03" db="EMBL/GenBank/DDBJ databases">
        <title>Three New Species of Nocardioides, Nocardioides euryhalodurans sp. nov., Nocardioides seonyuensis sp. nov. and Nocardioides eburneoflavus sp. nov., Iolated from Soil.</title>
        <authorList>
            <person name="Roh S.G."/>
            <person name="Lee C."/>
            <person name="Kim M.-K."/>
            <person name="Kim S.B."/>
        </authorList>
    </citation>
    <scope>NUCLEOTIDE SEQUENCE [LARGE SCALE GENOMIC DNA]</scope>
    <source>
        <strain evidence="1 2">MMS17-SY117</strain>
    </source>
</reference>
<accession>A0A4P7GM22</accession>
<dbReference type="Proteomes" id="UP000294894">
    <property type="component" value="Chromosome"/>
</dbReference>
<proteinExistence type="predicted"/>
<sequence length="362" mass="40481">MSPTVYLHIGAPKTGTTYLQDRLSVNASALASHGVHFPSRSPLVSPGLFHFRAALDLLGQDWGGAPGHAEGSWDALVRRVQRRSGTVVVSHEILAPAKPEHVARAMNDLGPDVHVVYTARDLGRQVPAAWQESIKQGRRWRYDRFVRRMERGRVWFSRAFDIPSVLGTWGAHVPPENVHLITVPQSGRSAPDDDLWHRFCRVVGIDPAWAPEQSTRANESLGVAETAVLRRLNKQLDRGVRREAAYDGLIRSMLAENVLVEGKSPRITLPPTSYDWVDQLTGTWIEWIQQSGIDVVGDVEELRAVRPGTEKWHDPDRVPPRKRLRVSVNALAAMTVEAAQRPDPGSTLRARVRANAERLRLR</sequence>
<dbReference type="SUPFAM" id="SSF52540">
    <property type="entry name" value="P-loop containing nucleoside triphosphate hydrolases"/>
    <property type="match status" value="1"/>
</dbReference>
<evidence type="ECO:0000313" key="2">
    <source>
        <dbReference type="Proteomes" id="UP000294894"/>
    </source>
</evidence>
<name>A0A4P7GM22_9ACTN</name>
<dbReference type="InterPro" id="IPR027417">
    <property type="entry name" value="P-loop_NTPase"/>
</dbReference>
<protein>
    <recommendedName>
        <fullName evidence="3">Sulfotransferase family protein</fullName>
    </recommendedName>
</protein>
<keyword evidence="2" id="KW-1185">Reference proteome</keyword>
<evidence type="ECO:0000313" key="1">
    <source>
        <dbReference type="EMBL" id="QBR92791.1"/>
    </source>
</evidence>
<organism evidence="1 2">
    <name type="scientific">Nocardioides euryhalodurans</name>
    <dbReference type="NCBI Taxonomy" id="2518370"/>
    <lineage>
        <taxon>Bacteria</taxon>
        <taxon>Bacillati</taxon>
        <taxon>Actinomycetota</taxon>
        <taxon>Actinomycetes</taxon>
        <taxon>Propionibacteriales</taxon>
        <taxon>Nocardioidaceae</taxon>
        <taxon>Nocardioides</taxon>
    </lineage>
</organism>
<dbReference type="EMBL" id="CP038267">
    <property type="protein sequence ID" value="QBR92791.1"/>
    <property type="molecule type" value="Genomic_DNA"/>
</dbReference>
<dbReference type="RefSeq" id="WP_135077558.1">
    <property type="nucleotide sequence ID" value="NZ_CP038267.1"/>
</dbReference>
<dbReference type="AlphaFoldDB" id="A0A4P7GM22"/>
<dbReference type="KEGG" id="noy:EXE57_11290"/>